<evidence type="ECO:0000256" key="2">
    <source>
        <dbReference type="ARBA" id="ARBA00009077"/>
    </source>
</evidence>
<sequence length="399" mass="42622">MARDAHFDTRAVTHGEGRRRMAAEDVVVPLHLTSTYEIDEIDPDASLEDLDPDAGEYLYSRLSNPTRNALEHRLASLEGGQHAMAFASGTSAIVATVMACVEPGDHVVAFEDLYGGTKTMLSRLFEERLGVDVSFVDARDPQNVASHLSEETTLVWMETPTNPLMRLCDVAAIADLAHDVGAVLGVDNTFASPVLQRPLELGADVVVHSTTKYLNGHSDSLGGAVVTDDACLASEVQFLQQVGMGNVLSPFDSFLTLRGVKTLPLRMERHEANAGAIAEFLAEHPRVTQVHYPGLPSHPQHDLAARQMDGFGGMLSFEVDGGLDDVAAFLGSLSAFPLAVSLGGVESLIEHPATMTHSPLTPEDRAALGITDSLVRVSVGVENVDDLIADLDTGLAALR</sequence>
<evidence type="ECO:0000256" key="1">
    <source>
        <dbReference type="ARBA" id="ARBA00001933"/>
    </source>
</evidence>
<keyword evidence="3" id="KW-0663">Pyridoxal phosphate</keyword>
<organism evidence="4 5">
    <name type="scientific">Salinigranum rubrum</name>
    <dbReference type="NCBI Taxonomy" id="755307"/>
    <lineage>
        <taxon>Archaea</taxon>
        <taxon>Methanobacteriati</taxon>
        <taxon>Methanobacteriota</taxon>
        <taxon>Stenosarchaea group</taxon>
        <taxon>Halobacteria</taxon>
        <taxon>Halobacteriales</taxon>
        <taxon>Haloferacaceae</taxon>
        <taxon>Salinigranum</taxon>
    </lineage>
</organism>
<protein>
    <submittedName>
        <fullName evidence="4">Cystathionine gamma-synthase</fullName>
    </submittedName>
</protein>
<dbReference type="InterPro" id="IPR000277">
    <property type="entry name" value="Cys/Met-Metab_PyrdxlP-dep_enz"/>
</dbReference>
<dbReference type="Pfam" id="PF01053">
    <property type="entry name" value="Cys_Met_Meta_PP"/>
    <property type="match status" value="1"/>
</dbReference>
<comment type="cofactor">
    <cofactor evidence="1">
        <name>pyridoxal 5'-phosphate</name>
        <dbReference type="ChEBI" id="CHEBI:597326"/>
    </cofactor>
</comment>
<dbReference type="InterPro" id="IPR054542">
    <property type="entry name" value="Cys_met_metab_PP"/>
</dbReference>
<dbReference type="Gene3D" id="3.90.1150.10">
    <property type="entry name" value="Aspartate Aminotransferase, domain 1"/>
    <property type="match status" value="1"/>
</dbReference>
<dbReference type="PROSITE" id="PS00868">
    <property type="entry name" value="CYS_MET_METAB_PP"/>
    <property type="match status" value="1"/>
</dbReference>
<dbReference type="SUPFAM" id="SSF53383">
    <property type="entry name" value="PLP-dependent transferases"/>
    <property type="match status" value="1"/>
</dbReference>
<dbReference type="PANTHER" id="PTHR11808:SF15">
    <property type="entry name" value="CYSTATHIONINE GAMMA-LYASE"/>
    <property type="match status" value="1"/>
</dbReference>
<dbReference type="InterPro" id="IPR015421">
    <property type="entry name" value="PyrdxlP-dep_Trfase_major"/>
</dbReference>
<dbReference type="AlphaFoldDB" id="A0A2I8VEF7"/>
<dbReference type="OrthoDB" id="43458at2157"/>
<evidence type="ECO:0000256" key="3">
    <source>
        <dbReference type="ARBA" id="ARBA00022898"/>
    </source>
</evidence>
<dbReference type="FunFam" id="3.90.1150.10:FF:000008">
    <property type="entry name" value="Cystathionine gamma-synthase"/>
    <property type="match status" value="1"/>
</dbReference>
<dbReference type="CDD" id="cd00614">
    <property type="entry name" value="CGS_like"/>
    <property type="match status" value="1"/>
</dbReference>
<dbReference type="InterPro" id="IPR015422">
    <property type="entry name" value="PyrdxlP-dep_Trfase_small"/>
</dbReference>
<reference evidence="4 5" key="1">
    <citation type="submission" date="2018-01" db="EMBL/GenBank/DDBJ databases">
        <title>Complete genome sequence of Salinigranum rubrum GX10T, an extremely halophilic archaeon isolated from a marine solar saltern.</title>
        <authorList>
            <person name="Han S."/>
        </authorList>
    </citation>
    <scope>NUCLEOTIDE SEQUENCE [LARGE SCALE GENOMIC DNA]</scope>
    <source>
        <strain evidence="4 5">GX10</strain>
    </source>
</reference>
<dbReference type="GO" id="GO:0019346">
    <property type="term" value="P:transsulfuration"/>
    <property type="evidence" value="ECO:0007669"/>
    <property type="project" value="InterPro"/>
</dbReference>
<dbReference type="PANTHER" id="PTHR11808">
    <property type="entry name" value="TRANS-SULFURATION ENZYME FAMILY MEMBER"/>
    <property type="match status" value="1"/>
</dbReference>
<evidence type="ECO:0000313" key="5">
    <source>
        <dbReference type="Proteomes" id="UP000236584"/>
    </source>
</evidence>
<dbReference type="GO" id="GO:0004123">
    <property type="term" value="F:cystathionine gamma-lyase activity"/>
    <property type="evidence" value="ECO:0007669"/>
    <property type="project" value="TreeGrafter"/>
</dbReference>
<dbReference type="EMBL" id="CP026309">
    <property type="protein sequence ID" value="AUV80254.1"/>
    <property type="molecule type" value="Genomic_DNA"/>
</dbReference>
<dbReference type="FunFam" id="3.40.640.10:FF:000009">
    <property type="entry name" value="Cystathionine gamma-synthase homolog"/>
    <property type="match status" value="1"/>
</dbReference>
<gene>
    <name evidence="4" type="ORF">C2R22_00045</name>
</gene>
<keyword evidence="5" id="KW-1185">Reference proteome</keyword>
<dbReference type="Gene3D" id="3.40.640.10">
    <property type="entry name" value="Type I PLP-dependent aspartate aminotransferase-like (Major domain)"/>
    <property type="match status" value="1"/>
</dbReference>
<dbReference type="GO" id="GO:0019343">
    <property type="term" value="P:cysteine biosynthetic process via cystathionine"/>
    <property type="evidence" value="ECO:0007669"/>
    <property type="project" value="TreeGrafter"/>
</dbReference>
<evidence type="ECO:0000313" key="4">
    <source>
        <dbReference type="EMBL" id="AUV80254.1"/>
    </source>
</evidence>
<dbReference type="Proteomes" id="UP000236584">
    <property type="component" value="Chromosome"/>
</dbReference>
<dbReference type="RefSeq" id="WP_103423762.1">
    <property type="nucleotide sequence ID" value="NZ_CP026309.1"/>
</dbReference>
<comment type="similarity">
    <text evidence="2">Belongs to the trans-sulfuration enzymes family.</text>
</comment>
<dbReference type="GO" id="GO:0005737">
    <property type="term" value="C:cytoplasm"/>
    <property type="evidence" value="ECO:0007669"/>
    <property type="project" value="TreeGrafter"/>
</dbReference>
<dbReference type="KEGG" id="srub:C2R22_00045"/>
<dbReference type="GeneID" id="35590432"/>
<name>A0A2I8VEF7_9EURY</name>
<dbReference type="InterPro" id="IPR015424">
    <property type="entry name" value="PyrdxlP-dep_Trfase"/>
</dbReference>
<dbReference type="GO" id="GO:0030170">
    <property type="term" value="F:pyridoxal phosphate binding"/>
    <property type="evidence" value="ECO:0007669"/>
    <property type="project" value="InterPro"/>
</dbReference>
<accession>A0A2I8VEF7</accession>
<proteinExistence type="inferred from homology"/>
<dbReference type="PIRSF" id="PIRSF001434">
    <property type="entry name" value="CGS"/>
    <property type="match status" value="1"/>
</dbReference>